<sequence>MELKPKSFLKKEYLIVIFIVLLLIIPKLSGFYFGMDLILVVLLVAALLLKDGKKFLLEWSIPVILFYLYEILRGYSDNIAEYLGRPLIIEPIINLETHLFFFLSDVPTVVLQNLLHPQLGVIHWYDYLLAFVYSSFFWFWMAVGFVIWKKRHKYFRPYIFGLMVISFFSALLFFIPFPTSPPWWASENGYLPQVERVMWVTLEGNSEVTLINAYGRNDFAAIPSLHFTWPFFASLMLVLAFPDKKYLKLIFIVPFLIAFATWYGAEHYVVDS</sequence>
<dbReference type="PANTHER" id="PTHR31310:SF7">
    <property type="entry name" value="PA-PHOSPHATASE RELATED-FAMILY PROTEIN DDB_G0268928"/>
    <property type="match status" value="1"/>
</dbReference>
<evidence type="ECO:0000313" key="8">
    <source>
        <dbReference type="Proteomes" id="UP000782843"/>
    </source>
</evidence>
<evidence type="ECO:0000256" key="5">
    <source>
        <dbReference type="SAM" id="Phobius"/>
    </source>
</evidence>
<evidence type="ECO:0000256" key="1">
    <source>
        <dbReference type="ARBA" id="ARBA00004141"/>
    </source>
</evidence>
<proteinExistence type="predicted"/>
<feature type="transmembrane region" description="Helical" evidence="5">
    <location>
        <begin position="246"/>
        <end position="265"/>
    </location>
</feature>
<feature type="transmembrane region" description="Helical" evidence="5">
    <location>
        <begin position="159"/>
        <end position="177"/>
    </location>
</feature>
<feature type="transmembrane region" description="Helical" evidence="5">
    <location>
        <begin position="7"/>
        <end position="25"/>
    </location>
</feature>
<feature type="transmembrane region" description="Helical" evidence="5">
    <location>
        <begin position="127"/>
        <end position="147"/>
    </location>
</feature>
<gene>
    <name evidence="7" type="ORF">KC660_04245</name>
</gene>
<accession>A0A955RIC6</accession>
<evidence type="ECO:0000313" key="7">
    <source>
        <dbReference type="EMBL" id="MCA9382587.1"/>
    </source>
</evidence>
<feature type="domain" description="Inositolphosphotransferase Aur1/Ipt1" evidence="6">
    <location>
        <begin position="124"/>
        <end position="271"/>
    </location>
</feature>
<dbReference type="PANTHER" id="PTHR31310">
    <property type="match status" value="1"/>
</dbReference>
<dbReference type="InterPro" id="IPR052185">
    <property type="entry name" value="IPC_Synthase-Related"/>
</dbReference>
<reference evidence="7" key="2">
    <citation type="journal article" date="2021" name="Microbiome">
        <title>Successional dynamics and alternative stable states in a saline activated sludge microbial community over 9 years.</title>
        <authorList>
            <person name="Wang Y."/>
            <person name="Ye J."/>
            <person name="Ju F."/>
            <person name="Liu L."/>
            <person name="Boyd J.A."/>
            <person name="Deng Y."/>
            <person name="Parks D.H."/>
            <person name="Jiang X."/>
            <person name="Yin X."/>
            <person name="Woodcroft B.J."/>
            <person name="Tyson G.W."/>
            <person name="Hugenholtz P."/>
            <person name="Polz M.F."/>
            <person name="Zhang T."/>
        </authorList>
    </citation>
    <scope>NUCLEOTIDE SEQUENCE</scope>
    <source>
        <strain evidence="7">HKST-UBA10</strain>
    </source>
</reference>
<name>A0A955RIC6_9BACT</name>
<feature type="transmembrane region" description="Helical" evidence="5">
    <location>
        <begin position="219"/>
        <end position="239"/>
    </location>
</feature>
<dbReference type="Pfam" id="PF14378">
    <property type="entry name" value="PAP2_3"/>
    <property type="match status" value="1"/>
</dbReference>
<evidence type="ECO:0000256" key="2">
    <source>
        <dbReference type="ARBA" id="ARBA00022692"/>
    </source>
</evidence>
<keyword evidence="4 5" id="KW-0472">Membrane</keyword>
<evidence type="ECO:0000256" key="3">
    <source>
        <dbReference type="ARBA" id="ARBA00022989"/>
    </source>
</evidence>
<keyword evidence="2 5" id="KW-0812">Transmembrane</keyword>
<organism evidence="7 8">
    <name type="scientific">Candidatus Dojkabacteria bacterium</name>
    <dbReference type="NCBI Taxonomy" id="2099670"/>
    <lineage>
        <taxon>Bacteria</taxon>
        <taxon>Candidatus Dojkabacteria</taxon>
    </lineage>
</organism>
<keyword evidence="3 5" id="KW-1133">Transmembrane helix</keyword>
<dbReference type="GO" id="GO:0016020">
    <property type="term" value="C:membrane"/>
    <property type="evidence" value="ECO:0007669"/>
    <property type="project" value="UniProtKB-SubCell"/>
</dbReference>
<evidence type="ECO:0000259" key="6">
    <source>
        <dbReference type="Pfam" id="PF14378"/>
    </source>
</evidence>
<dbReference type="InterPro" id="IPR026841">
    <property type="entry name" value="Aur1/Ipt1"/>
</dbReference>
<dbReference type="Proteomes" id="UP000782843">
    <property type="component" value="Unassembled WGS sequence"/>
</dbReference>
<evidence type="ECO:0000256" key="4">
    <source>
        <dbReference type="ARBA" id="ARBA00023136"/>
    </source>
</evidence>
<protein>
    <submittedName>
        <fullName evidence="7">Phosphatase PAP2 family protein</fullName>
    </submittedName>
</protein>
<dbReference type="AlphaFoldDB" id="A0A955RIC6"/>
<dbReference type="EMBL" id="JAGQLG010000173">
    <property type="protein sequence ID" value="MCA9382587.1"/>
    <property type="molecule type" value="Genomic_DNA"/>
</dbReference>
<comment type="subcellular location">
    <subcellularLocation>
        <location evidence="1">Membrane</location>
        <topology evidence="1">Multi-pass membrane protein</topology>
    </subcellularLocation>
</comment>
<reference evidence="7" key="1">
    <citation type="submission" date="2020-04" db="EMBL/GenBank/DDBJ databases">
        <authorList>
            <person name="Zhang T."/>
        </authorList>
    </citation>
    <scope>NUCLEOTIDE SEQUENCE</scope>
    <source>
        <strain evidence="7">HKST-UBA10</strain>
    </source>
</reference>
<feature type="transmembrane region" description="Helical" evidence="5">
    <location>
        <begin position="56"/>
        <end position="75"/>
    </location>
</feature>
<feature type="non-terminal residue" evidence="7">
    <location>
        <position position="272"/>
    </location>
</feature>
<comment type="caution">
    <text evidence="7">The sequence shown here is derived from an EMBL/GenBank/DDBJ whole genome shotgun (WGS) entry which is preliminary data.</text>
</comment>